<dbReference type="AlphaFoldDB" id="A0A2B7W2L0"/>
<gene>
    <name evidence="1" type="ORF">CON73_15275</name>
</gene>
<dbReference type="CDD" id="cd20226">
    <property type="entry name" value="PFM_Cry51Aa-like"/>
    <property type="match status" value="1"/>
</dbReference>
<name>A0A2B7W2L0_9BACI</name>
<evidence type="ECO:0000313" key="1">
    <source>
        <dbReference type="EMBL" id="PGG90764.1"/>
    </source>
</evidence>
<dbReference type="InterPro" id="IPR004991">
    <property type="entry name" value="Aerolysin-like"/>
</dbReference>
<comment type="caution">
    <text evidence="1">The sequence shown here is derived from an EMBL/GenBank/DDBJ whole genome shotgun (WGS) entry which is preliminary data.</text>
</comment>
<dbReference type="Gene3D" id="2.170.15.10">
    <property type="entry name" value="Proaerolysin, chain A, domain 3"/>
    <property type="match status" value="1"/>
</dbReference>
<proteinExistence type="predicted"/>
<sequence length="314" mass="33514">MKKQTPRGHTRKGGFSMAIINLNNEIVTFAQNWVANQGPGYSYAGQFGYAATGTDPTVPPFTVSNIVATPATTVVNFAPNSFIFASQQTVVNDGPTQVTKTVIFNQGITNTNSTSTTNGVVTNYNITSKTTLKLAFGVKQANSISEEIDVTFGQTYNYSTTESNTLSEVQNWSDSISVPIPPNTTAVVNYYVLGGNYSIDTYLTCEFNGTIWFMVNYPNGQQQKVYMPLYNVVTANGLTGYYPPTNGQFSVTDIDEPIYFGGNGTINGAQGVASTTTITTTQGGQQTTTSPTLLTTTNSDGTVTGSAVPIPVID</sequence>
<dbReference type="Proteomes" id="UP000225320">
    <property type="component" value="Unassembled WGS sequence"/>
</dbReference>
<reference evidence="1 2" key="1">
    <citation type="submission" date="2017-09" db="EMBL/GenBank/DDBJ databases">
        <title>Large-scale bioinformatics analysis of Bacillus genomes uncovers conserved roles of natural products in bacterial physiology.</title>
        <authorList>
            <consortium name="Agbiome Team Llc"/>
            <person name="Bleich R.M."/>
            <person name="Grubbs K.J."/>
            <person name="Santa Maria K.C."/>
            <person name="Allen S.E."/>
            <person name="Farag S."/>
            <person name="Shank E.A."/>
            <person name="Bowers A."/>
        </authorList>
    </citation>
    <scope>NUCLEOTIDE SEQUENCE [LARGE SCALE GENOMIC DNA]</scope>
    <source>
        <strain evidence="1 2">AFS094862</strain>
    </source>
</reference>
<dbReference type="SUPFAM" id="SSF56973">
    <property type="entry name" value="Aerolisin/ETX pore-forming domain"/>
    <property type="match status" value="1"/>
</dbReference>
<dbReference type="Pfam" id="PF03318">
    <property type="entry name" value="ETX_MTX2"/>
    <property type="match status" value="1"/>
</dbReference>
<protein>
    <submittedName>
        <fullName evidence="1">Uncharacterized protein</fullName>
    </submittedName>
</protein>
<evidence type="ECO:0000313" key="2">
    <source>
        <dbReference type="Proteomes" id="UP000225320"/>
    </source>
</evidence>
<accession>A0A2B7W2L0</accession>
<dbReference type="EMBL" id="NVOI01000052">
    <property type="protein sequence ID" value="PGG90764.1"/>
    <property type="molecule type" value="Genomic_DNA"/>
</dbReference>
<organism evidence="1 2">
    <name type="scientific">Bacillus toyonensis</name>
    <dbReference type="NCBI Taxonomy" id="155322"/>
    <lineage>
        <taxon>Bacteria</taxon>
        <taxon>Bacillati</taxon>
        <taxon>Bacillota</taxon>
        <taxon>Bacilli</taxon>
        <taxon>Bacillales</taxon>
        <taxon>Bacillaceae</taxon>
        <taxon>Bacillus</taxon>
        <taxon>Bacillus cereus group</taxon>
    </lineage>
</organism>